<dbReference type="GO" id="GO:0055085">
    <property type="term" value="P:transmembrane transport"/>
    <property type="evidence" value="ECO:0007669"/>
    <property type="project" value="TreeGrafter"/>
</dbReference>
<evidence type="ECO:0000313" key="8">
    <source>
        <dbReference type="EMBL" id="WGV28063.1"/>
    </source>
</evidence>
<feature type="compositionally biased region" description="Basic and acidic residues" evidence="6">
    <location>
        <begin position="371"/>
        <end position="382"/>
    </location>
</feature>
<feature type="transmembrane region" description="Helical" evidence="7">
    <location>
        <begin position="42"/>
        <end position="65"/>
    </location>
</feature>
<evidence type="ECO:0000256" key="4">
    <source>
        <dbReference type="ARBA" id="ARBA00022989"/>
    </source>
</evidence>
<sequence length="392" mass="42783">MQTRKLVNWWQTLTPIAQIGAIALCAPLLVLNGWAVSAIFHYFHSLIVILVGASVLAFLLNYPVTWMERQGGRREQVAILVFLLALSVLLALGVTLFPLALTQAQQLVARLPELIDSGRSQLMMLNEKAEIAGLPINLDALVVQINDRVKGQLQAIAGQVLNLAVVTFTSLLDFLLTMVLTFYLLQHGGELWQSLVEWLPTRFRAPFSQTVRLSFQNFFITQLILSICMASALIPTFLWLKVPFGLLFGLTIGIMALVPFGGSVGITLTTLLVALQDFWMGTRVLLAAVIVQQILENIIAPRILGSFTGLNPVWILISVLTGARIGGLLGVIVAVPTAVIIKTALTALRPQKLTNEADESMATEEITTPVKSEESAKAEAKKNMNVSEPTLP</sequence>
<evidence type="ECO:0000256" key="6">
    <source>
        <dbReference type="SAM" id="MobiDB-lite"/>
    </source>
</evidence>
<feature type="region of interest" description="Disordered" evidence="6">
    <location>
        <begin position="356"/>
        <end position="392"/>
    </location>
</feature>
<keyword evidence="5 7" id="KW-0472">Membrane</keyword>
<evidence type="ECO:0000256" key="5">
    <source>
        <dbReference type="ARBA" id="ARBA00023136"/>
    </source>
</evidence>
<dbReference type="PANTHER" id="PTHR21716:SF66">
    <property type="entry name" value="TRANSPORT PROTEIN SLL0063-RELATED"/>
    <property type="match status" value="1"/>
</dbReference>
<evidence type="ECO:0000256" key="1">
    <source>
        <dbReference type="ARBA" id="ARBA00004141"/>
    </source>
</evidence>
<evidence type="ECO:0000256" key="7">
    <source>
        <dbReference type="SAM" id="Phobius"/>
    </source>
</evidence>
<organism evidence="8 9">
    <name type="scientific">Halotia branconii CENA392</name>
    <dbReference type="NCBI Taxonomy" id="1539056"/>
    <lineage>
        <taxon>Bacteria</taxon>
        <taxon>Bacillati</taxon>
        <taxon>Cyanobacteriota</taxon>
        <taxon>Cyanophyceae</taxon>
        <taxon>Nostocales</taxon>
        <taxon>Nodulariaceae</taxon>
        <taxon>Halotia</taxon>
    </lineage>
</organism>
<dbReference type="InterPro" id="IPR002549">
    <property type="entry name" value="AI-2E-like"/>
</dbReference>
<dbReference type="PRINTS" id="PR01414">
    <property type="entry name" value="CCMBBIOGNSIS"/>
</dbReference>
<comment type="subcellular location">
    <subcellularLocation>
        <location evidence="1">Membrane</location>
        <topology evidence="1">Multi-pass membrane protein</topology>
    </subcellularLocation>
</comment>
<proteinExistence type="inferred from homology"/>
<dbReference type="PANTHER" id="PTHR21716">
    <property type="entry name" value="TRANSMEMBRANE PROTEIN"/>
    <property type="match status" value="1"/>
</dbReference>
<name>A0AAJ6NWK3_9CYAN</name>
<comment type="similarity">
    <text evidence="2">Belongs to the autoinducer-2 exporter (AI-2E) (TC 2.A.86) family.</text>
</comment>
<evidence type="ECO:0000313" key="9">
    <source>
        <dbReference type="Proteomes" id="UP001223520"/>
    </source>
</evidence>
<dbReference type="Pfam" id="PF01594">
    <property type="entry name" value="AI-2E_transport"/>
    <property type="match status" value="1"/>
</dbReference>
<reference evidence="8 9" key="1">
    <citation type="journal article" date="2023" name="Limnol Oceanogr Lett">
        <title>Environmental adaptations by the intertidal Antarctic cyanobacterium Halotia branconii CENA392 as revealed using long-read genome sequencing.</title>
        <authorList>
            <person name="Dextro R.B."/>
            <person name="Delbaje E."/>
            <person name="Freitas P.N.N."/>
            <person name="Geraldes V."/>
            <person name="Pinto E."/>
            <person name="Long P.F."/>
            <person name="Fiore M.F."/>
        </authorList>
    </citation>
    <scope>NUCLEOTIDE SEQUENCE [LARGE SCALE GENOMIC DNA]</scope>
    <source>
        <strain evidence="8 9">CENA392</strain>
    </source>
</reference>
<keyword evidence="9" id="KW-1185">Reference proteome</keyword>
<protein>
    <submittedName>
        <fullName evidence="8">AI-2E family transporter</fullName>
    </submittedName>
</protein>
<keyword evidence="3 7" id="KW-0812">Transmembrane</keyword>
<dbReference type="AlphaFoldDB" id="A0AAJ6NWK3"/>
<keyword evidence="4 7" id="KW-1133">Transmembrane helix</keyword>
<dbReference type="Proteomes" id="UP001223520">
    <property type="component" value="Chromosome"/>
</dbReference>
<feature type="transmembrane region" description="Helical" evidence="7">
    <location>
        <begin position="12"/>
        <end position="36"/>
    </location>
</feature>
<feature type="transmembrane region" description="Helical" evidence="7">
    <location>
        <begin position="246"/>
        <end position="272"/>
    </location>
</feature>
<dbReference type="RefSeq" id="WP_281485295.1">
    <property type="nucleotide sequence ID" value="NZ_CP124543.1"/>
</dbReference>
<evidence type="ECO:0000256" key="2">
    <source>
        <dbReference type="ARBA" id="ARBA00009773"/>
    </source>
</evidence>
<feature type="transmembrane region" description="Helical" evidence="7">
    <location>
        <begin position="313"/>
        <end position="341"/>
    </location>
</feature>
<evidence type="ECO:0000256" key="3">
    <source>
        <dbReference type="ARBA" id="ARBA00022692"/>
    </source>
</evidence>
<gene>
    <name evidence="8" type="ORF">QI031_11530</name>
</gene>
<feature type="transmembrane region" description="Helical" evidence="7">
    <location>
        <begin position="218"/>
        <end position="240"/>
    </location>
</feature>
<dbReference type="GO" id="GO:0016020">
    <property type="term" value="C:membrane"/>
    <property type="evidence" value="ECO:0007669"/>
    <property type="project" value="UniProtKB-SubCell"/>
</dbReference>
<dbReference type="EMBL" id="CP124543">
    <property type="protein sequence ID" value="WGV28063.1"/>
    <property type="molecule type" value="Genomic_DNA"/>
</dbReference>
<feature type="transmembrane region" description="Helical" evidence="7">
    <location>
        <begin position="77"/>
        <end position="101"/>
    </location>
</feature>
<accession>A0AAJ6NWK3</accession>
<feature type="transmembrane region" description="Helical" evidence="7">
    <location>
        <begin position="160"/>
        <end position="185"/>
    </location>
</feature>
<dbReference type="KEGG" id="hbq:QI031_11530"/>